<dbReference type="InterPro" id="IPR001680">
    <property type="entry name" value="WD40_rpt"/>
</dbReference>
<reference evidence="5 6" key="1">
    <citation type="submission" date="2019-03" db="EMBL/GenBank/DDBJ databases">
        <title>Deep-cultivation of Planctomycetes and their phenomic and genomic characterization uncovers novel biology.</title>
        <authorList>
            <person name="Wiegand S."/>
            <person name="Jogler M."/>
            <person name="Boedeker C."/>
            <person name="Pinto D."/>
            <person name="Vollmers J."/>
            <person name="Rivas-Marin E."/>
            <person name="Kohn T."/>
            <person name="Peeters S.H."/>
            <person name="Heuer A."/>
            <person name="Rast P."/>
            <person name="Oberbeckmann S."/>
            <person name="Bunk B."/>
            <person name="Jeske O."/>
            <person name="Meyerdierks A."/>
            <person name="Storesund J.E."/>
            <person name="Kallscheuer N."/>
            <person name="Luecker S."/>
            <person name="Lage O.M."/>
            <person name="Pohl T."/>
            <person name="Merkel B.J."/>
            <person name="Hornburger P."/>
            <person name="Mueller R.-W."/>
            <person name="Bruemmer F."/>
            <person name="Labrenz M."/>
            <person name="Spormann A.M."/>
            <person name="Op den Camp H."/>
            <person name="Overmann J."/>
            <person name="Amann R."/>
            <person name="Jetten M.S.M."/>
            <person name="Mascher T."/>
            <person name="Medema M.H."/>
            <person name="Devos D.P."/>
            <person name="Kaster A.-K."/>
            <person name="Ovreas L."/>
            <person name="Rohde M."/>
            <person name="Galperin M.Y."/>
            <person name="Jogler C."/>
        </authorList>
    </citation>
    <scope>NUCLEOTIDE SEQUENCE [LARGE SCALE GENOMIC DNA]</scope>
    <source>
        <strain evidence="5 6">Enr13</strain>
    </source>
</reference>
<organism evidence="5 6">
    <name type="scientific">Stieleria neptunia</name>
    <dbReference type="NCBI Taxonomy" id="2527979"/>
    <lineage>
        <taxon>Bacteria</taxon>
        <taxon>Pseudomonadati</taxon>
        <taxon>Planctomycetota</taxon>
        <taxon>Planctomycetia</taxon>
        <taxon>Pirellulales</taxon>
        <taxon>Pirellulaceae</taxon>
        <taxon>Stieleria</taxon>
    </lineage>
</organism>
<evidence type="ECO:0000256" key="1">
    <source>
        <dbReference type="ARBA" id="ARBA00022574"/>
    </source>
</evidence>
<dbReference type="PROSITE" id="PS00678">
    <property type="entry name" value="WD_REPEATS_1"/>
    <property type="match status" value="2"/>
</dbReference>
<feature type="repeat" description="WD" evidence="3">
    <location>
        <begin position="147"/>
        <end position="188"/>
    </location>
</feature>
<dbReference type="Pfam" id="PF00400">
    <property type="entry name" value="WD40"/>
    <property type="match status" value="5"/>
</dbReference>
<dbReference type="PROSITE" id="PS50294">
    <property type="entry name" value="WD_REPEATS_REGION"/>
    <property type="match status" value="2"/>
</dbReference>
<dbReference type="PANTHER" id="PTHR19879:SF9">
    <property type="entry name" value="TRANSCRIPTION INITIATION FACTOR TFIID SUBUNIT 5"/>
    <property type="match status" value="1"/>
</dbReference>
<dbReference type="OrthoDB" id="9805828at2"/>
<feature type="signal peptide" evidence="4">
    <location>
        <begin position="1"/>
        <end position="22"/>
    </location>
</feature>
<name>A0A518HZJ5_9BACT</name>
<evidence type="ECO:0000256" key="3">
    <source>
        <dbReference type="PROSITE-ProRule" id="PRU00221"/>
    </source>
</evidence>
<feature type="chain" id="PRO_5021917639" evidence="4">
    <location>
        <begin position="23"/>
        <end position="319"/>
    </location>
</feature>
<dbReference type="PANTHER" id="PTHR19879">
    <property type="entry name" value="TRANSCRIPTION INITIATION FACTOR TFIID"/>
    <property type="match status" value="1"/>
</dbReference>
<dbReference type="Gene3D" id="2.130.10.10">
    <property type="entry name" value="YVTN repeat-like/Quinoprotein amine dehydrogenase"/>
    <property type="match status" value="2"/>
</dbReference>
<dbReference type="PRINTS" id="PR00320">
    <property type="entry name" value="GPROTEINBRPT"/>
</dbReference>
<evidence type="ECO:0000256" key="4">
    <source>
        <dbReference type="SAM" id="SignalP"/>
    </source>
</evidence>
<dbReference type="KEGG" id="snep:Enr13x_61720"/>
<dbReference type="InterPro" id="IPR020472">
    <property type="entry name" value="WD40_PAC1"/>
</dbReference>
<dbReference type="SMART" id="SM00320">
    <property type="entry name" value="WD40"/>
    <property type="match status" value="6"/>
</dbReference>
<dbReference type="SUPFAM" id="SSF50978">
    <property type="entry name" value="WD40 repeat-like"/>
    <property type="match status" value="1"/>
</dbReference>
<dbReference type="InterPro" id="IPR015943">
    <property type="entry name" value="WD40/YVTN_repeat-like_dom_sf"/>
</dbReference>
<dbReference type="CDD" id="cd00200">
    <property type="entry name" value="WD40"/>
    <property type="match status" value="1"/>
</dbReference>
<keyword evidence="6" id="KW-1185">Reference proteome</keyword>
<evidence type="ECO:0000313" key="6">
    <source>
        <dbReference type="Proteomes" id="UP000319004"/>
    </source>
</evidence>
<accession>A0A518HZJ5</accession>
<feature type="repeat" description="WD" evidence="3">
    <location>
        <begin position="106"/>
        <end position="146"/>
    </location>
</feature>
<dbReference type="RefSeq" id="WP_145390401.1">
    <property type="nucleotide sequence ID" value="NZ_CP037423.1"/>
</dbReference>
<dbReference type="InterPro" id="IPR036322">
    <property type="entry name" value="WD40_repeat_dom_sf"/>
</dbReference>
<protein>
    <submittedName>
        <fullName evidence="5">WD domain, G-beta repeat</fullName>
    </submittedName>
</protein>
<dbReference type="InterPro" id="IPR019775">
    <property type="entry name" value="WD40_repeat_CS"/>
</dbReference>
<evidence type="ECO:0000313" key="5">
    <source>
        <dbReference type="EMBL" id="QDV46263.1"/>
    </source>
</evidence>
<keyword evidence="1 3" id="KW-0853">WD repeat</keyword>
<dbReference type="AlphaFoldDB" id="A0A518HZJ5"/>
<gene>
    <name evidence="5" type="ORF">Enr13x_61720</name>
</gene>
<keyword evidence="2" id="KW-0677">Repeat</keyword>
<sequence length="319" mass="34075" precursor="true">MLKLVRSVFLLLTLSVALDCGAEPPITSVVFAPDGSSLVACSQSGIAVYRWPDLDLQTSFKASSPNLHDLAFSPGGDRLAVAGGAPAEDGTVEILSWPDGKSLRILDGHFDSVMAVDWLDETTLVSASLDHQVLIWDTSKGEKSVTLNGHSRGVWTIGHLHDTRLLVSAGGDQSLRVWETETGTLVRSMAIHLQGVGSVAVRPPRDGLPMIASASDDRTVRFWQPTIGRMVRFARLPSQPRQIQWLPDGSRIAACCNDGRVYLVNPETVEVSDGIAAIQGRAYTIAVDPSGGNAVVGGSDGALQRIALQRIALQRIALP</sequence>
<dbReference type="PROSITE" id="PS50082">
    <property type="entry name" value="WD_REPEATS_2"/>
    <property type="match status" value="2"/>
</dbReference>
<proteinExistence type="predicted"/>
<dbReference type="Proteomes" id="UP000319004">
    <property type="component" value="Chromosome"/>
</dbReference>
<dbReference type="EMBL" id="CP037423">
    <property type="protein sequence ID" value="QDV46263.1"/>
    <property type="molecule type" value="Genomic_DNA"/>
</dbReference>
<evidence type="ECO:0000256" key="2">
    <source>
        <dbReference type="ARBA" id="ARBA00022737"/>
    </source>
</evidence>
<keyword evidence="4" id="KW-0732">Signal</keyword>